<dbReference type="GO" id="GO:0045892">
    <property type="term" value="P:negative regulation of DNA-templated transcription"/>
    <property type="evidence" value="ECO:0007669"/>
    <property type="project" value="InterPro"/>
</dbReference>
<dbReference type="AlphaFoldDB" id="A0A414R9N9"/>
<dbReference type="Gene3D" id="1.10.4040.10">
    <property type="entry name" value="Penicillinase repressor domain"/>
    <property type="match status" value="1"/>
</dbReference>
<dbReference type="SUPFAM" id="SSF46785">
    <property type="entry name" value="Winged helix' DNA-binding domain"/>
    <property type="match status" value="1"/>
</dbReference>
<keyword evidence="2" id="KW-0805">Transcription regulation</keyword>
<evidence type="ECO:0000256" key="1">
    <source>
        <dbReference type="ARBA" id="ARBA00011046"/>
    </source>
</evidence>
<evidence type="ECO:0000256" key="2">
    <source>
        <dbReference type="ARBA" id="ARBA00023015"/>
    </source>
</evidence>
<dbReference type="Proteomes" id="UP000286186">
    <property type="component" value="Unassembled WGS sequence"/>
</dbReference>
<dbReference type="InterPro" id="IPR036390">
    <property type="entry name" value="WH_DNA-bd_sf"/>
</dbReference>
<keyword evidence="3" id="KW-0238">DNA-binding</keyword>
<dbReference type="PIRSF" id="PIRSF019455">
    <property type="entry name" value="CopR_AtkY"/>
    <property type="match status" value="1"/>
</dbReference>
<dbReference type="GO" id="GO:0003677">
    <property type="term" value="F:DNA binding"/>
    <property type="evidence" value="ECO:0007669"/>
    <property type="project" value="UniProtKB-KW"/>
</dbReference>
<proteinExistence type="inferred from homology"/>
<evidence type="ECO:0000256" key="4">
    <source>
        <dbReference type="ARBA" id="ARBA00023163"/>
    </source>
</evidence>
<sequence>MKQLPNSELEIIMIIWEYNRPVTRMEIEEKLEKRGRHLDKTSVLAYLKRLEKRGFVEISKEGKNNIFTSIITEQDYMKNESKRILKEMYHNSLKNFVCALYDGEGLNDKELEELQEYIDQKIKK</sequence>
<organism evidence="5 6">
    <name type="scientific">Eubacterium ventriosum</name>
    <dbReference type="NCBI Taxonomy" id="39496"/>
    <lineage>
        <taxon>Bacteria</taxon>
        <taxon>Bacillati</taxon>
        <taxon>Bacillota</taxon>
        <taxon>Clostridia</taxon>
        <taxon>Eubacteriales</taxon>
        <taxon>Eubacteriaceae</taxon>
        <taxon>Eubacterium</taxon>
    </lineage>
</organism>
<reference evidence="5 6" key="1">
    <citation type="submission" date="2018-08" db="EMBL/GenBank/DDBJ databases">
        <title>A genome reference for cultivated species of the human gut microbiota.</title>
        <authorList>
            <person name="Zou Y."/>
            <person name="Xue W."/>
            <person name="Luo G."/>
        </authorList>
    </citation>
    <scope>NUCLEOTIDE SEQUENCE [LARGE SCALE GENOMIC DNA]</scope>
    <source>
        <strain evidence="5 6">AM23-22</strain>
    </source>
</reference>
<dbReference type="EMBL" id="QRHR01000003">
    <property type="protein sequence ID" value="RHF89782.1"/>
    <property type="molecule type" value="Genomic_DNA"/>
</dbReference>
<keyword evidence="4" id="KW-0804">Transcription</keyword>
<dbReference type="RefSeq" id="WP_118000619.1">
    <property type="nucleotide sequence ID" value="NZ_CATWJF010000012.1"/>
</dbReference>
<gene>
    <name evidence="5" type="ORF">DW652_04755</name>
</gene>
<comment type="caution">
    <text evidence="5">The sequence shown here is derived from an EMBL/GenBank/DDBJ whole genome shotgun (WGS) entry which is preliminary data.</text>
</comment>
<dbReference type="Gene3D" id="1.10.10.10">
    <property type="entry name" value="Winged helix-like DNA-binding domain superfamily/Winged helix DNA-binding domain"/>
    <property type="match status" value="1"/>
</dbReference>
<evidence type="ECO:0000313" key="6">
    <source>
        <dbReference type="Proteomes" id="UP000286186"/>
    </source>
</evidence>
<dbReference type="InterPro" id="IPR036388">
    <property type="entry name" value="WH-like_DNA-bd_sf"/>
</dbReference>
<protein>
    <submittedName>
        <fullName evidence="5">BlaI/MecI/CopY family transcriptional regulator</fullName>
    </submittedName>
</protein>
<evidence type="ECO:0000256" key="3">
    <source>
        <dbReference type="ARBA" id="ARBA00023125"/>
    </source>
</evidence>
<accession>A0A414R9N9</accession>
<dbReference type="InterPro" id="IPR005650">
    <property type="entry name" value="BlaI_family"/>
</dbReference>
<name>A0A414R9N9_9FIRM</name>
<dbReference type="Pfam" id="PF03965">
    <property type="entry name" value="Penicillinase_R"/>
    <property type="match status" value="1"/>
</dbReference>
<evidence type="ECO:0000313" key="5">
    <source>
        <dbReference type="EMBL" id="RHF89782.1"/>
    </source>
</evidence>
<comment type="similarity">
    <text evidence="1">Belongs to the BlaI transcriptional regulatory family.</text>
</comment>